<reference evidence="1" key="1">
    <citation type="submission" date="2020-11" db="EMBL/GenBank/DDBJ databases">
        <authorList>
            <person name="Tran Van P."/>
        </authorList>
    </citation>
    <scope>NUCLEOTIDE SEQUENCE</scope>
</reference>
<sequence length="107" mass="12051">MQQRVVYEEATQKSCRKCVNIFEGDPGLTLRYTDAGTLLTSSKTARYGANLQRLCSTHFTWECISVDNCPTSVLLNEETKSQARFKPTRLSLATIHDTTLTLPDYAE</sequence>
<dbReference type="EMBL" id="OD001991">
    <property type="protein sequence ID" value="CAD7403837.1"/>
    <property type="molecule type" value="Genomic_DNA"/>
</dbReference>
<protein>
    <submittedName>
        <fullName evidence="1">Uncharacterized protein</fullName>
    </submittedName>
</protein>
<name>A0A7R9CWM7_TIMPO</name>
<dbReference type="AlphaFoldDB" id="A0A7R9CWM7"/>
<proteinExistence type="predicted"/>
<gene>
    <name evidence="1" type="ORF">TPSB3V08_LOCUS4227</name>
</gene>
<evidence type="ECO:0000313" key="1">
    <source>
        <dbReference type="EMBL" id="CAD7403837.1"/>
    </source>
</evidence>
<organism evidence="1">
    <name type="scientific">Timema poppense</name>
    <name type="common">Walking stick</name>
    <dbReference type="NCBI Taxonomy" id="170557"/>
    <lineage>
        <taxon>Eukaryota</taxon>
        <taxon>Metazoa</taxon>
        <taxon>Ecdysozoa</taxon>
        <taxon>Arthropoda</taxon>
        <taxon>Hexapoda</taxon>
        <taxon>Insecta</taxon>
        <taxon>Pterygota</taxon>
        <taxon>Neoptera</taxon>
        <taxon>Polyneoptera</taxon>
        <taxon>Phasmatodea</taxon>
        <taxon>Timematodea</taxon>
        <taxon>Timematoidea</taxon>
        <taxon>Timematidae</taxon>
        <taxon>Timema</taxon>
    </lineage>
</organism>
<accession>A0A7R9CWM7</accession>